<gene>
    <name evidence="2" type="ORF">M0H32_18855</name>
</gene>
<dbReference type="RefSeq" id="WP_248156703.1">
    <property type="nucleotide sequence ID" value="NZ_JALNMJ010000014.1"/>
</dbReference>
<evidence type="ECO:0000313" key="3">
    <source>
        <dbReference type="Proteomes" id="UP001431221"/>
    </source>
</evidence>
<evidence type="ECO:0000256" key="1">
    <source>
        <dbReference type="SAM" id="Phobius"/>
    </source>
</evidence>
<keyword evidence="3" id="KW-1185">Reference proteome</keyword>
<dbReference type="EMBL" id="JALNMJ010000014">
    <property type="protein sequence ID" value="MCK7614235.1"/>
    <property type="molecule type" value="Genomic_DNA"/>
</dbReference>
<dbReference type="Proteomes" id="UP001431221">
    <property type="component" value="Unassembled WGS sequence"/>
</dbReference>
<protein>
    <submittedName>
        <fullName evidence="2">Uncharacterized protein</fullName>
    </submittedName>
</protein>
<keyword evidence="1" id="KW-1133">Transmembrane helix</keyword>
<proteinExistence type="predicted"/>
<feature type="transmembrane region" description="Helical" evidence="1">
    <location>
        <begin position="21"/>
        <end position="42"/>
    </location>
</feature>
<comment type="caution">
    <text evidence="2">The sequence shown here is derived from an EMBL/GenBank/DDBJ whole genome shotgun (WGS) entry which is preliminary data.</text>
</comment>
<keyword evidence="1" id="KW-0812">Transmembrane</keyword>
<reference evidence="2" key="1">
    <citation type="submission" date="2022-04" db="EMBL/GenBank/DDBJ databases">
        <title>Roseibium sp. CAU 1639 isolated from mud.</title>
        <authorList>
            <person name="Kim W."/>
        </authorList>
    </citation>
    <scope>NUCLEOTIDE SEQUENCE</scope>
    <source>
        <strain evidence="2">CAU 1639</strain>
    </source>
</reference>
<accession>A0ABT0GYB6</accession>
<organism evidence="2 3">
    <name type="scientific">Roseibium sediminicola</name>
    <dbReference type="NCBI Taxonomy" id="2933272"/>
    <lineage>
        <taxon>Bacteria</taxon>
        <taxon>Pseudomonadati</taxon>
        <taxon>Pseudomonadota</taxon>
        <taxon>Alphaproteobacteria</taxon>
        <taxon>Hyphomicrobiales</taxon>
        <taxon>Stappiaceae</taxon>
        <taxon>Roseibium</taxon>
    </lineage>
</organism>
<name>A0ABT0GYB6_9HYPH</name>
<feature type="transmembrane region" description="Helical" evidence="1">
    <location>
        <begin position="62"/>
        <end position="85"/>
    </location>
</feature>
<evidence type="ECO:0000313" key="2">
    <source>
        <dbReference type="EMBL" id="MCK7614235.1"/>
    </source>
</evidence>
<keyword evidence="1" id="KW-0472">Membrane</keyword>
<sequence>MTGPRKVPMRIALPKDPLFRLLAINGLAGIGIAGLVLGGIFAANIGNLRDLVLAADNPVLPVVMLAFALVITLGSVVIGSAIMLLGETGGQGGGSGKRRPIRLVRNLRPIPVTAPAQVRRGLHR</sequence>